<dbReference type="EMBL" id="CP124535">
    <property type="protein sequence ID" value="WGV16552.1"/>
    <property type="molecule type" value="Genomic_DNA"/>
</dbReference>
<sequence length="72" mass="8336">MAETMSKARKIAEMAFEKTQSQFLDRTRAVREWDAEISAHVEKTSRLRIARLEREQAGKQVARLSVKNMKSV</sequence>
<keyword evidence="2" id="KW-1185">Reference proteome</keyword>
<reference evidence="1 2" key="1">
    <citation type="submission" date="2023-04" db="EMBL/GenBank/DDBJ databases">
        <title>YMD61, complete Genome.</title>
        <authorList>
            <person name="Zhang J."/>
        </authorList>
    </citation>
    <scope>NUCLEOTIDE SEQUENCE [LARGE SCALE GENOMIC DNA]</scope>
    <source>
        <strain evidence="1 2">YMD61</strain>
    </source>
</reference>
<dbReference type="Proteomes" id="UP001230978">
    <property type="component" value="Chromosome"/>
</dbReference>
<proteinExistence type="predicted"/>
<protein>
    <submittedName>
        <fullName evidence="1">Uncharacterized protein</fullName>
    </submittedName>
</protein>
<organism evidence="1 2">
    <name type="scientific">Fuscovulum ytuae</name>
    <dbReference type="NCBI Taxonomy" id="3042299"/>
    <lineage>
        <taxon>Bacteria</taxon>
        <taxon>Pseudomonadati</taxon>
        <taxon>Pseudomonadota</taxon>
        <taxon>Alphaproteobacteria</taxon>
        <taxon>Rhodobacterales</taxon>
        <taxon>Paracoccaceae</taxon>
        <taxon>Fuscovulum</taxon>
    </lineage>
</organism>
<dbReference type="RefSeq" id="WP_281466990.1">
    <property type="nucleotide sequence ID" value="NZ_CP124535.1"/>
</dbReference>
<evidence type="ECO:0000313" key="2">
    <source>
        <dbReference type="Proteomes" id="UP001230978"/>
    </source>
</evidence>
<gene>
    <name evidence="1" type="ORF">QF092_01695</name>
</gene>
<accession>A0ABY8Q7C9</accession>
<evidence type="ECO:0000313" key="1">
    <source>
        <dbReference type="EMBL" id="WGV16552.1"/>
    </source>
</evidence>
<name>A0ABY8Q7C9_9RHOB</name>